<reference evidence="1" key="1">
    <citation type="submission" date="2021-03" db="EMBL/GenBank/DDBJ databases">
        <authorList>
            <consortium name="DOE Joint Genome Institute"/>
            <person name="Ahrendt S."/>
            <person name="Looney B.P."/>
            <person name="Miyauchi S."/>
            <person name="Morin E."/>
            <person name="Drula E."/>
            <person name="Courty P.E."/>
            <person name="Chicoki N."/>
            <person name="Fauchery L."/>
            <person name="Kohler A."/>
            <person name="Kuo A."/>
            <person name="Labutti K."/>
            <person name="Pangilinan J."/>
            <person name="Lipzen A."/>
            <person name="Riley R."/>
            <person name="Andreopoulos W."/>
            <person name="He G."/>
            <person name="Johnson J."/>
            <person name="Barry K.W."/>
            <person name="Grigoriev I.V."/>
            <person name="Nagy L."/>
            <person name="Hibbett D."/>
            <person name="Henrissat B."/>
            <person name="Matheny P.B."/>
            <person name="Labbe J."/>
            <person name="Martin F."/>
        </authorList>
    </citation>
    <scope>NUCLEOTIDE SEQUENCE</scope>
    <source>
        <strain evidence="1">HHB10654</strain>
    </source>
</reference>
<proteinExistence type="predicted"/>
<comment type="caution">
    <text evidence="1">The sequence shown here is derived from an EMBL/GenBank/DDBJ whole genome shotgun (WGS) entry which is preliminary data.</text>
</comment>
<name>A0ACB8T867_9AGAM</name>
<evidence type="ECO:0000313" key="1">
    <source>
        <dbReference type="EMBL" id="KAI0064351.1"/>
    </source>
</evidence>
<dbReference type="EMBL" id="MU277199">
    <property type="protein sequence ID" value="KAI0064351.1"/>
    <property type="molecule type" value="Genomic_DNA"/>
</dbReference>
<sequence length="167" mass="18357">MVIETDALSRAVTSRHPFRTRAHGPTHGPRPVLECAACGQTMGLGPHVWVCCGVAGYRQSTPWPRTRSPRGFTWAKPPPIAIRIDAASSWHVQTARARAYVYVPVRSAPWQPLASSEARRSCQCIRSSRVCHAKLESQAPSYARRGGGRPAVRPACQAARARTLPRR</sequence>
<gene>
    <name evidence="1" type="ORF">BV25DRAFT_1823335</name>
</gene>
<keyword evidence="2" id="KW-1185">Reference proteome</keyword>
<protein>
    <submittedName>
        <fullName evidence="1">Uncharacterized protein</fullName>
    </submittedName>
</protein>
<organism evidence="1 2">
    <name type="scientific">Artomyces pyxidatus</name>
    <dbReference type="NCBI Taxonomy" id="48021"/>
    <lineage>
        <taxon>Eukaryota</taxon>
        <taxon>Fungi</taxon>
        <taxon>Dikarya</taxon>
        <taxon>Basidiomycota</taxon>
        <taxon>Agaricomycotina</taxon>
        <taxon>Agaricomycetes</taxon>
        <taxon>Russulales</taxon>
        <taxon>Auriscalpiaceae</taxon>
        <taxon>Artomyces</taxon>
    </lineage>
</organism>
<dbReference type="Proteomes" id="UP000814140">
    <property type="component" value="Unassembled WGS sequence"/>
</dbReference>
<reference evidence="1" key="2">
    <citation type="journal article" date="2022" name="New Phytol.">
        <title>Evolutionary transition to the ectomycorrhizal habit in the genomes of a hyperdiverse lineage of mushroom-forming fungi.</title>
        <authorList>
            <person name="Looney B."/>
            <person name="Miyauchi S."/>
            <person name="Morin E."/>
            <person name="Drula E."/>
            <person name="Courty P.E."/>
            <person name="Kohler A."/>
            <person name="Kuo A."/>
            <person name="LaButti K."/>
            <person name="Pangilinan J."/>
            <person name="Lipzen A."/>
            <person name="Riley R."/>
            <person name="Andreopoulos W."/>
            <person name="He G."/>
            <person name="Johnson J."/>
            <person name="Nolan M."/>
            <person name="Tritt A."/>
            <person name="Barry K.W."/>
            <person name="Grigoriev I.V."/>
            <person name="Nagy L.G."/>
            <person name="Hibbett D."/>
            <person name="Henrissat B."/>
            <person name="Matheny P.B."/>
            <person name="Labbe J."/>
            <person name="Martin F.M."/>
        </authorList>
    </citation>
    <scope>NUCLEOTIDE SEQUENCE</scope>
    <source>
        <strain evidence="1">HHB10654</strain>
    </source>
</reference>
<evidence type="ECO:0000313" key="2">
    <source>
        <dbReference type="Proteomes" id="UP000814140"/>
    </source>
</evidence>
<accession>A0ACB8T867</accession>